<feature type="transmembrane region" description="Helical" evidence="3">
    <location>
        <begin position="248"/>
        <end position="266"/>
    </location>
</feature>
<comment type="similarity">
    <text evidence="1">Belongs to the SCO1/2 family.</text>
</comment>
<keyword evidence="3" id="KW-1133">Transmembrane helix</keyword>
<dbReference type="InterPro" id="IPR003782">
    <property type="entry name" value="SCO1/SenC"/>
</dbReference>
<dbReference type="PANTHER" id="PTHR12151">
    <property type="entry name" value="ELECTRON TRANSPORT PROTIN SCO1/SENC FAMILY MEMBER"/>
    <property type="match status" value="1"/>
</dbReference>
<name>A0A1J5SBW7_9ZZZZ</name>
<evidence type="ECO:0000256" key="1">
    <source>
        <dbReference type="ARBA" id="ARBA00010996"/>
    </source>
</evidence>
<dbReference type="Gene3D" id="3.40.30.10">
    <property type="entry name" value="Glutaredoxin"/>
    <property type="match status" value="1"/>
</dbReference>
<accession>A0A1J5SBW7</accession>
<dbReference type="EMBL" id="MLJW01000050">
    <property type="protein sequence ID" value="OIR05443.1"/>
    <property type="molecule type" value="Genomic_DNA"/>
</dbReference>
<organism evidence="5">
    <name type="scientific">mine drainage metagenome</name>
    <dbReference type="NCBI Taxonomy" id="410659"/>
    <lineage>
        <taxon>unclassified sequences</taxon>
        <taxon>metagenomes</taxon>
        <taxon>ecological metagenomes</taxon>
    </lineage>
</organism>
<evidence type="ECO:0000313" key="5">
    <source>
        <dbReference type="EMBL" id="OIR05443.1"/>
    </source>
</evidence>
<evidence type="ECO:0000259" key="4">
    <source>
        <dbReference type="PROSITE" id="PS51352"/>
    </source>
</evidence>
<dbReference type="InterPro" id="IPR013766">
    <property type="entry name" value="Thioredoxin_domain"/>
</dbReference>
<proteinExistence type="inferred from homology"/>
<keyword evidence="3" id="KW-0812">Transmembrane</keyword>
<dbReference type="CDD" id="cd02968">
    <property type="entry name" value="SCO"/>
    <property type="match status" value="1"/>
</dbReference>
<dbReference type="PANTHER" id="PTHR12151:SF25">
    <property type="entry name" value="LINALOOL DEHYDRATASE_ISOMERASE DOMAIN-CONTAINING PROTEIN"/>
    <property type="match status" value="1"/>
</dbReference>
<dbReference type="InterPro" id="IPR036249">
    <property type="entry name" value="Thioredoxin-like_sf"/>
</dbReference>
<protein>
    <recommendedName>
        <fullName evidence="4">Thioredoxin domain-containing protein</fullName>
    </recommendedName>
</protein>
<dbReference type="PROSITE" id="PS51352">
    <property type="entry name" value="THIOREDOXIN_2"/>
    <property type="match status" value="1"/>
</dbReference>
<comment type="caution">
    <text evidence="5">The sequence shown here is derived from an EMBL/GenBank/DDBJ whole genome shotgun (WGS) entry which is preliminary data.</text>
</comment>
<dbReference type="Pfam" id="PF02630">
    <property type="entry name" value="SCO1-SenC"/>
    <property type="match status" value="1"/>
</dbReference>
<sequence>MSKKALLALMIAVLLPLFCYIVLQVASDKAVVMPRKFLLDSVVTTVRNGKEIQDSIWHKTSDIKLINQLGDTVNLYSKQGKIIVLNFFFTSCRSICPSLTHNMVKLQRSFMKGGDVRNKIDTSIVQFISMSIDPQRDSVSVLKDYADRFGVNPDNYWMLTGSRDSIYRFAFEELKVDKFSMEPIDPDFVHTSRFVLIDRDMVVRGYYDGLDRDSTSLKQLARDIGLLMLEKDKKNPSELFTEIINLKWLWLIIVVLVIIFAFYLSARRKING</sequence>
<keyword evidence="3" id="KW-0472">Membrane</keyword>
<feature type="domain" description="Thioredoxin" evidence="4">
    <location>
        <begin position="32"/>
        <end position="229"/>
    </location>
</feature>
<dbReference type="AlphaFoldDB" id="A0A1J5SBW7"/>
<dbReference type="SUPFAM" id="SSF52833">
    <property type="entry name" value="Thioredoxin-like"/>
    <property type="match status" value="1"/>
</dbReference>
<gene>
    <name evidence="5" type="ORF">GALL_124950</name>
</gene>
<evidence type="ECO:0000256" key="3">
    <source>
        <dbReference type="SAM" id="Phobius"/>
    </source>
</evidence>
<keyword evidence="2" id="KW-0186">Copper</keyword>
<evidence type="ECO:0000256" key="2">
    <source>
        <dbReference type="ARBA" id="ARBA00023008"/>
    </source>
</evidence>
<reference evidence="5" key="1">
    <citation type="submission" date="2016-10" db="EMBL/GenBank/DDBJ databases">
        <title>Sequence of Gallionella enrichment culture.</title>
        <authorList>
            <person name="Poehlein A."/>
            <person name="Muehling M."/>
            <person name="Daniel R."/>
        </authorList>
    </citation>
    <scope>NUCLEOTIDE SEQUENCE</scope>
</reference>